<feature type="region of interest" description="Disordered" evidence="1">
    <location>
        <begin position="1"/>
        <end position="68"/>
    </location>
</feature>
<proteinExistence type="predicted"/>
<keyword evidence="4" id="KW-1185">Reference proteome</keyword>
<dbReference type="EMBL" id="WHPC01000002">
    <property type="protein sequence ID" value="MPV35696.1"/>
    <property type="molecule type" value="Genomic_DNA"/>
</dbReference>
<evidence type="ECO:0008006" key="5">
    <source>
        <dbReference type="Google" id="ProtNLM"/>
    </source>
</evidence>
<sequence length="151" mass="14684">MSTDRPHFPPPTEGPFGPDPTAGPNPAPGPNPVPGPTGRTGPTPYPAGGGQVPYPTGDATVRPPGPVGASRDNLGTIGLVAAIAGVVLSWVPLLGLAGGVVGVVLAQKGKAAALQGRASNLGVSKAALIVGICAIVLSVLILIGLASSGYY</sequence>
<protein>
    <recommendedName>
        <fullName evidence="5">DUF4190 domain-containing protein</fullName>
    </recommendedName>
</protein>
<feature type="transmembrane region" description="Helical" evidence="2">
    <location>
        <begin position="126"/>
        <end position="146"/>
    </location>
</feature>
<organism evidence="3 4">
    <name type="scientific">Georgenia subflava</name>
    <dbReference type="NCBI Taxonomy" id="1622177"/>
    <lineage>
        <taxon>Bacteria</taxon>
        <taxon>Bacillati</taxon>
        <taxon>Actinomycetota</taxon>
        <taxon>Actinomycetes</taxon>
        <taxon>Micrococcales</taxon>
        <taxon>Bogoriellaceae</taxon>
        <taxon>Georgenia</taxon>
    </lineage>
</organism>
<dbReference type="Proteomes" id="UP000437709">
    <property type="component" value="Unassembled WGS sequence"/>
</dbReference>
<evidence type="ECO:0000313" key="4">
    <source>
        <dbReference type="Proteomes" id="UP000437709"/>
    </source>
</evidence>
<gene>
    <name evidence="3" type="ORF">GB881_01290</name>
</gene>
<dbReference type="AlphaFoldDB" id="A0A6N7EHR6"/>
<feature type="transmembrane region" description="Helical" evidence="2">
    <location>
        <begin position="77"/>
        <end position="105"/>
    </location>
</feature>
<name>A0A6N7EHR6_9MICO</name>
<dbReference type="RefSeq" id="WP_152196045.1">
    <property type="nucleotide sequence ID" value="NZ_VUKD01000004.1"/>
</dbReference>
<comment type="caution">
    <text evidence="3">The sequence shown here is derived from an EMBL/GenBank/DDBJ whole genome shotgun (WGS) entry which is preliminary data.</text>
</comment>
<keyword evidence="2" id="KW-0472">Membrane</keyword>
<keyword evidence="2" id="KW-1133">Transmembrane helix</keyword>
<reference evidence="3 4" key="1">
    <citation type="submission" date="2019-10" db="EMBL/GenBank/DDBJ databases">
        <title>Georgenia wutianyii sp. nov. and Georgenia yuyongxinii sp. nov. isolated from plateau pika (Ochotona curzoniae) in the Qinghai-Tibet plateau of China.</title>
        <authorList>
            <person name="Tian Z."/>
        </authorList>
    </citation>
    <scope>NUCLEOTIDE SEQUENCE [LARGE SCALE GENOMIC DNA]</scope>
    <source>
        <strain evidence="3 4">JCM 19765</strain>
    </source>
</reference>
<evidence type="ECO:0000313" key="3">
    <source>
        <dbReference type="EMBL" id="MPV35696.1"/>
    </source>
</evidence>
<keyword evidence="2" id="KW-0812">Transmembrane</keyword>
<feature type="compositionally biased region" description="Pro residues" evidence="1">
    <location>
        <begin position="8"/>
        <end position="35"/>
    </location>
</feature>
<evidence type="ECO:0000256" key="1">
    <source>
        <dbReference type="SAM" id="MobiDB-lite"/>
    </source>
</evidence>
<accession>A0A6N7EHR6</accession>
<evidence type="ECO:0000256" key="2">
    <source>
        <dbReference type="SAM" id="Phobius"/>
    </source>
</evidence>